<dbReference type="Proteomes" id="UP001064879">
    <property type="component" value="Chromosome"/>
</dbReference>
<feature type="transmembrane region" description="Helical" evidence="8">
    <location>
        <begin position="74"/>
        <end position="96"/>
    </location>
</feature>
<comment type="similarity">
    <text evidence="1">Belongs to the Lgt family.</text>
</comment>
<evidence type="ECO:0000256" key="8">
    <source>
        <dbReference type="SAM" id="Phobius"/>
    </source>
</evidence>
<dbReference type="GO" id="GO:0016740">
    <property type="term" value="F:transferase activity"/>
    <property type="evidence" value="ECO:0007669"/>
    <property type="project" value="UniProtKB-KW"/>
</dbReference>
<feature type="transmembrane region" description="Helical" evidence="8">
    <location>
        <begin position="108"/>
        <end position="129"/>
    </location>
</feature>
<evidence type="ECO:0000256" key="5">
    <source>
        <dbReference type="ARBA" id="ARBA00022989"/>
    </source>
</evidence>
<feature type="region of interest" description="Disordered" evidence="7">
    <location>
        <begin position="266"/>
        <end position="299"/>
    </location>
</feature>
<dbReference type="Pfam" id="PF01790">
    <property type="entry name" value="LGT"/>
    <property type="match status" value="1"/>
</dbReference>
<keyword evidence="6 8" id="KW-0472">Membrane</keyword>
<dbReference type="RefSeq" id="WP_265417160.1">
    <property type="nucleotide sequence ID" value="NZ_CP093443.1"/>
</dbReference>
<evidence type="ECO:0000256" key="1">
    <source>
        <dbReference type="ARBA" id="ARBA00007150"/>
    </source>
</evidence>
<evidence type="ECO:0000256" key="4">
    <source>
        <dbReference type="ARBA" id="ARBA00022692"/>
    </source>
</evidence>
<organism evidence="9 10">
    <name type="scientific">Brevibacterium spongiae</name>
    <dbReference type="NCBI Taxonomy" id="2909672"/>
    <lineage>
        <taxon>Bacteria</taxon>
        <taxon>Bacillati</taxon>
        <taxon>Actinomycetota</taxon>
        <taxon>Actinomycetes</taxon>
        <taxon>Micrococcales</taxon>
        <taxon>Brevibacteriaceae</taxon>
        <taxon>Brevibacterium</taxon>
    </lineage>
</organism>
<evidence type="ECO:0000256" key="6">
    <source>
        <dbReference type="ARBA" id="ARBA00023136"/>
    </source>
</evidence>
<feature type="transmembrane region" description="Helical" evidence="8">
    <location>
        <begin position="198"/>
        <end position="220"/>
    </location>
</feature>
<feature type="compositionally biased region" description="Polar residues" evidence="7">
    <location>
        <begin position="374"/>
        <end position="383"/>
    </location>
</feature>
<dbReference type="EMBL" id="CP093443">
    <property type="protein sequence ID" value="UVI34478.1"/>
    <property type="molecule type" value="Genomic_DNA"/>
</dbReference>
<dbReference type="PANTHER" id="PTHR30589:SF0">
    <property type="entry name" value="PHOSPHATIDYLGLYCEROL--PROLIPOPROTEIN DIACYLGLYCERYL TRANSFERASE"/>
    <property type="match status" value="1"/>
</dbReference>
<feature type="compositionally biased region" description="Low complexity" evidence="7">
    <location>
        <begin position="285"/>
        <end position="299"/>
    </location>
</feature>
<evidence type="ECO:0000256" key="3">
    <source>
        <dbReference type="ARBA" id="ARBA00022679"/>
    </source>
</evidence>
<accession>A0ABY5SIV4</accession>
<evidence type="ECO:0000256" key="7">
    <source>
        <dbReference type="SAM" id="MobiDB-lite"/>
    </source>
</evidence>
<keyword evidence="3 9" id="KW-0808">Transferase</keyword>
<reference evidence="9" key="1">
    <citation type="submission" date="2022-03" db="EMBL/GenBank/DDBJ databases">
        <title>Brevibacterium spongiae sp. nov., isolated from marine sponge.</title>
        <authorList>
            <person name="Li Z."/>
            <person name="Zhang M."/>
        </authorList>
    </citation>
    <scope>NUCLEOTIDE SEQUENCE</scope>
    <source>
        <strain evidence="9">WHS-Z9</strain>
    </source>
</reference>
<feature type="transmembrane region" description="Helical" evidence="8">
    <location>
        <begin position="36"/>
        <end position="54"/>
    </location>
</feature>
<evidence type="ECO:0000313" key="9">
    <source>
        <dbReference type="EMBL" id="UVI34478.1"/>
    </source>
</evidence>
<feature type="transmembrane region" description="Helical" evidence="8">
    <location>
        <begin position="6"/>
        <end position="24"/>
    </location>
</feature>
<protein>
    <submittedName>
        <fullName evidence="9">Prolipoprotein diacylglyceryl transferase</fullName>
    </submittedName>
</protein>
<keyword evidence="2" id="KW-1003">Cell membrane</keyword>
<keyword evidence="4 8" id="KW-0812">Transmembrane</keyword>
<keyword evidence="5 8" id="KW-1133">Transmembrane helix</keyword>
<name>A0ABY5SIV4_9MICO</name>
<feature type="region of interest" description="Disordered" evidence="7">
    <location>
        <begin position="341"/>
        <end position="383"/>
    </location>
</feature>
<evidence type="ECO:0000256" key="2">
    <source>
        <dbReference type="ARBA" id="ARBA00022475"/>
    </source>
</evidence>
<feature type="transmembrane region" description="Helical" evidence="8">
    <location>
        <begin position="135"/>
        <end position="155"/>
    </location>
</feature>
<feature type="transmembrane region" description="Helical" evidence="8">
    <location>
        <begin position="167"/>
        <end position="186"/>
    </location>
</feature>
<dbReference type="InterPro" id="IPR001640">
    <property type="entry name" value="Lgt"/>
</dbReference>
<keyword evidence="10" id="KW-1185">Reference proteome</keyword>
<gene>
    <name evidence="9" type="ORF">L1F31_10010</name>
</gene>
<proteinExistence type="inferred from homology"/>
<sequence length="383" mass="39993">MSFSPAWLVFTVLGLGLALWMTGIQWRARGGHKGDLWAITVIGVPAAIVGGRIGHVLSAPDTYFGSGGSPLRLLALWDGGFSFWGALILGLVSVWVLTRYQGIRFLPLLDSVAPGLILGHVAGAFSDWFDGRLELATVLAESVWNLLACIVLIVVAKRLRLGYGQVFALYLVLFGLGRILLEALRIGTPAAETARLLLGLPLNVWTAVATLLVGFVWIVVSRLRHRTQETGVYTHGARTLLRRHRRGKHTFEVNAANIDAAGVPVHPQQIPATPQADADAGPRQSAGAEPAGAAGVESASAAGAADAAGAAEEESGIDLSGRHSFGFFGAVTSAISIVPDVRGASGADVRGASGPDVRGASGTESRAEAGPDRPQNTAGPSER</sequence>
<dbReference type="PANTHER" id="PTHR30589">
    <property type="entry name" value="PROLIPOPROTEIN DIACYLGLYCERYL TRANSFERASE"/>
    <property type="match status" value="1"/>
</dbReference>
<evidence type="ECO:0000313" key="10">
    <source>
        <dbReference type="Proteomes" id="UP001064879"/>
    </source>
</evidence>